<evidence type="ECO:0000313" key="3">
    <source>
        <dbReference type="Proteomes" id="UP001642260"/>
    </source>
</evidence>
<dbReference type="Gene3D" id="3.30.160.20">
    <property type="match status" value="1"/>
</dbReference>
<feature type="region of interest" description="Disordered" evidence="1">
    <location>
        <begin position="1"/>
        <end position="21"/>
    </location>
</feature>
<evidence type="ECO:0008006" key="4">
    <source>
        <dbReference type="Google" id="ProtNLM"/>
    </source>
</evidence>
<proteinExistence type="predicted"/>
<protein>
    <recommendedName>
        <fullName evidence="4">DRBM domain-containing protein</fullName>
    </recommendedName>
</protein>
<name>A0ABC8LCN5_ERUVS</name>
<dbReference type="AlphaFoldDB" id="A0ABC8LCN5"/>
<evidence type="ECO:0000313" key="2">
    <source>
        <dbReference type="EMBL" id="CAH8381290.1"/>
    </source>
</evidence>
<dbReference type="SUPFAM" id="SSF54768">
    <property type="entry name" value="dsRNA-binding domain-like"/>
    <property type="match status" value="1"/>
</dbReference>
<evidence type="ECO:0000256" key="1">
    <source>
        <dbReference type="SAM" id="MobiDB-lite"/>
    </source>
</evidence>
<keyword evidence="3" id="KW-1185">Reference proteome</keyword>
<accession>A0ABC8LCN5</accession>
<comment type="caution">
    <text evidence="2">The sequence shown here is derived from an EMBL/GenBank/DDBJ whole genome shotgun (WGS) entry which is preliminary data.</text>
</comment>
<organism evidence="2 3">
    <name type="scientific">Eruca vesicaria subsp. sativa</name>
    <name type="common">Garden rocket</name>
    <name type="synonym">Eruca sativa</name>
    <dbReference type="NCBI Taxonomy" id="29727"/>
    <lineage>
        <taxon>Eukaryota</taxon>
        <taxon>Viridiplantae</taxon>
        <taxon>Streptophyta</taxon>
        <taxon>Embryophyta</taxon>
        <taxon>Tracheophyta</taxon>
        <taxon>Spermatophyta</taxon>
        <taxon>Magnoliopsida</taxon>
        <taxon>eudicotyledons</taxon>
        <taxon>Gunneridae</taxon>
        <taxon>Pentapetalae</taxon>
        <taxon>rosids</taxon>
        <taxon>malvids</taxon>
        <taxon>Brassicales</taxon>
        <taxon>Brassicaceae</taxon>
        <taxon>Brassiceae</taxon>
        <taxon>Eruca</taxon>
    </lineage>
</organism>
<gene>
    <name evidence="2" type="ORF">ERUC_LOCUS33773</name>
</gene>
<dbReference type="EMBL" id="CAKOAT010508487">
    <property type="protein sequence ID" value="CAH8381290.1"/>
    <property type="molecule type" value="Genomic_DNA"/>
</dbReference>
<dbReference type="Pfam" id="PF14709">
    <property type="entry name" value="DND1_DSRM"/>
    <property type="match status" value="1"/>
</dbReference>
<feature type="compositionally biased region" description="Polar residues" evidence="1">
    <location>
        <begin position="1"/>
        <end position="17"/>
    </location>
</feature>
<sequence length="181" mass="20350">MYLSQPSSPVPNASSMTPKPRMMIQKCENGYKMRKLNDDEEDNESLQMESNITHAEANKLLVVSEPEAAALVPHATKPETEDAQKVCAKEQLYKLCGVRHWKAPLYKFTNEDDTKLFRVEVNVEIKEVSGITVLECFGDPHHKKKIAAEQAAEVALWFLKNVGHTLQTDKASGREGGQKRL</sequence>
<dbReference type="Proteomes" id="UP001642260">
    <property type="component" value="Unassembled WGS sequence"/>
</dbReference>
<reference evidence="2 3" key="1">
    <citation type="submission" date="2022-03" db="EMBL/GenBank/DDBJ databases">
        <authorList>
            <person name="Macdonald S."/>
            <person name="Ahmed S."/>
            <person name="Newling K."/>
        </authorList>
    </citation>
    <scope>NUCLEOTIDE SEQUENCE [LARGE SCALE GENOMIC DNA]</scope>
</reference>